<dbReference type="PATRIC" id="fig|1227455.4.peg.2742"/>
<sequence length="111" mass="12557">MARNQSNANDRDAQTEAILDEIDAQTPDESIHRAYAESQLGRVQVLDVNDIADEEGLDREEQPAEVAEAVIDAQSDYFGTLAETNELRDQLEQFGIELDEDAPETEYAWWQ</sequence>
<dbReference type="AlphaFoldDB" id="M0MGN3"/>
<accession>M0MGN3</accession>
<dbReference type="RefSeq" id="WP_006078546.1">
    <property type="nucleotide sequence ID" value="NZ_AOMD01000029.1"/>
</dbReference>
<protein>
    <submittedName>
        <fullName evidence="1">Uncharacterized protein</fullName>
    </submittedName>
</protein>
<evidence type="ECO:0000313" key="1">
    <source>
        <dbReference type="EMBL" id="EMA43565.1"/>
    </source>
</evidence>
<dbReference type="Proteomes" id="UP000011669">
    <property type="component" value="Unassembled WGS sequence"/>
</dbReference>
<gene>
    <name evidence="1" type="ORF">C449_13437</name>
</gene>
<dbReference type="InParanoid" id="M0MGN3"/>
<proteinExistence type="predicted"/>
<evidence type="ECO:0000313" key="2">
    <source>
        <dbReference type="Proteomes" id="UP000011669"/>
    </source>
</evidence>
<reference evidence="1 2" key="1">
    <citation type="journal article" date="2014" name="PLoS Genet.">
        <title>Phylogenetically driven sequencing of extremely halophilic archaea reveals strategies for static and dynamic osmo-response.</title>
        <authorList>
            <person name="Becker E.A."/>
            <person name="Seitzer P.M."/>
            <person name="Tritt A."/>
            <person name="Larsen D."/>
            <person name="Krusor M."/>
            <person name="Yao A.I."/>
            <person name="Wu D."/>
            <person name="Madern D."/>
            <person name="Eisen J.A."/>
            <person name="Darling A.E."/>
            <person name="Facciotti M.T."/>
        </authorList>
    </citation>
    <scope>NUCLEOTIDE SEQUENCE [LARGE SCALE GENOMIC DNA]</scope>
    <source>
        <strain evidence="1 2">DSM 5350</strain>
    </source>
</reference>
<comment type="caution">
    <text evidence="1">The sequence shown here is derived from an EMBL/GenBank/DDBJ whole genome shotgun (WGS) entry which is preliminary data.</text>
</comment>
<dbReference type="EMBL" id="AOMD01000029">
    <property type="protein sequence ID" value="EMA43565.1"/>
    <property type="molecule type" value="Genomic_DNA"/>
</dbReference>
<dbReference type="STRING" id="1227455.C449_13437"/>
<keyword evidence="2" id="KW-1185">Reference proteome</keyword>
<organism evidence="1 2">
    <name type="scientific">Halococcus saccharolyticus DSM 5350</name>
    <dbReference type="NCBI Taxonomy" id="1227455"/>
    <lineage>
        <taxon>Archaea</taxon>
        <taxon>Methanobacteriati</taxon>
        <taxon>Methanobacteriota</taxon>
        <taxon>Stenosarchaea group</taxon>
        <taxon>Halobacteria</taxon>
        <taxon>Halobacteriales</taxon>
        <taxon>Halococcaceae</taxon>
        <taxon>Halococcus</taxon>
    </lineage>
</organism>
<name>M0MGN3_9EURY</name>